<dbReference type="RefSeq" id="WP_149653986.1">
    <property type="nucleotide sequence ID" value="NZ_VTZN01000053.1"/>
</dbReference>
<keyword evidence="3" id="KW-0418">Kinase</keyword>
<dbReference type="PANTHER" id="PTHR37419:SF1">
    <property type="entry name" value="SERINE_THREONINE-PROTEIN KINASE TOXIN HIPA"/>
    <property type="match status" value="1"/>
</dbReference>
<comment type="similarity">
    <text evidence="1">Belongs to the HipA Ser/Thr kinase family.</text>
</comment>
<keyword evidence="2" id="KW-0808">Transferase</keyword>
<reference evidence="7 8" key="1">
    <citation type="submission" date="2019-09" db="EMBL/GenBank/DDBJ databases">
        <title>Report of infection by Mycobacterium simiae a patient suffering from pulmonary tuberculosis.</title>
        <authorList>
            <person name="Mohanty P.S."/>
            <person name="Bansal A.K."/>
            <person name="Singh H."/>
            <person name="Sharma S."/>
            <person name="Patil S.A."/>
            <person name="Upadhaya P."/>
            <person name="Singh P.K."/>
            <person name="Kumar D."/>
            <person name="Kumar S."/>
            <person name="Singh R.K."/>
            <person name="Chaudhary B."/>
        </authorList>
    </citation>
    <scope>NUCLEOTIDE SEQUENCE [LARGE SCALE GENOMIC DNA]</scope>
    <source>
        <strain evidence="7 8">JAL-560-SIM</strain>
    </source>
</reference>
<evidence type="ECO:0000259" key="6">
    <source>
        <dbReference type="Pfam" id="PF13657"/>
    </source>
</evidence>
<organism evidence="7 8">
    <name type="scientific">Mycobacterium simiae</name>
    <name type="common">Mycobacterium habana</name>
    <dbReference type="NCBI Taxonomy" id="1784"/>
    <lineage>
        <taxon>Bacteria</taxon>
        <taxon>Bacillati</taxon>
        <taxon>Actinomycetota</taxon>
        <taxon>Actinomycetes</taxon>
        <taxon>Mycobacteriales</taxon>
        <taxon>Mycobacteriaceae</taxon>
        <taxon>Mycobacterium</taxon>
        <taxon>Mycobacterium simiae complex</taxon>
    </lineage>
</organism>
<dbReference type="Pfam" id="PF07804">
    <property type="entry name" value="HipA_C"/>
    <property type="match status" value="1"/>
</dbReference>
<evidence type="ECO:0000313" key="7">
    <source>
        <dbReference type="EMBL" id="KAA1250204.1"/>
    </source>
</evidence>
<dbReference type="InterPro" id="IPR052028">
    <property type="entry name" value="HipA_Ser/Thr_kinase"/>
</dbReference>
<sequence>MTNLDLAVVLNGRLAGTITHDFGRPHFTYADDYARAAGRLTPLSLSMPLRPGHTYRHQQTAPWLSGLLPEDNRVLEGWAAQYGVSARNTSALLRHLGRDCAGAVQLAPASDVDDVLAQTGHTEPITETDLGTRLRLLIDNPGRWTAEGERWSLPGMQGKFTAVRTSSGWATAHGNAASTHIIKPGITQFKAQALNEHLCQKVLPTIGIAAAHTEYHEFDGVPAIVVARYDRVEHNGKILRLHQEDMCQALSMWPNKKYASDGGPSAITIAKLLAERATQNDVDRFADIVVAQYLLGAPDGHAKNYSVILVSNRVTLAPIYDVASVLPYNPDPSSNLSRVAMPIAGRSRFGTVDLHTIAKFATKAGTDPDRLVERTRDMTAALPDAIAAAAADVPTAILGPLATNLQAGVAQQCATVDRPPRTAPPGPLAPVEDSDDDQPSPEDPAEDTGDGVPVVSYTRGKHQVRTHIRRRPAKHLSDAT</sequence>
<dbReference type="EMBL" id="VTZN01000053">
    <property type="protein sequence ID" value="KAA1250204.1"/>
    <property type="molecule type" value="Genomic_DNA"/>
</dbReference>
<evidence type="ECO:0000256" key="1">
    <source>
        <dbReference type="ARBA" id="ARBA00010164"/>
    </source>
</evidence>
<feature type="compositionally biased region" description="Acidic residues" evidence="4">
    <location>
        <begin position="432"/>
        <end position="449"/>
    </location>
</feature>
<comment type="caution">
    <text evidence="7">The sequence shown here is derived from an EMBL/GenBank/DDBJ whole genome shotgun (WGS) entry which is preliminary data.</text>
</comment>
<dbReference type="Gene3D" id="1.10.1070.20">
    <property type="match status" value="1"/>
</dbReference>
<gene>
    <name evidence="7" type="ORF">F0Q45_11010</name>
</gene>
<feature type="region of interest" description="Disordered" evidence="4">
    <location>
        <begin position="413"/>
        <end position="480"/>
    </location>
</feature>
<evidence type="ECO:0000256" key="4">
    <source>
        <dbReference type="SAM" id="MobiDB-lite"/>
    </source>
</evidence>
<protein>
    <submittedName>
        <fullName evidence="7">Type II toxin-antitoxin system HipA family toxin</fullName>
    </submittedName>
</protein>
<evidence type="ECO:0000256" key="3">
    <source>
        <dbReference type="ARBA" id="ARBA00022777"/>
    </source>
</evidence>
<evidence type="ECO:0000259" key="5">
    <source>
        <dbReference type="Pfam" id="PF07804"/>
    </source>
</evidence>
<feature type="domain" description="HipA N-terminal subdomain 1" evidence="6">
    <location>
        <begin position="6"/>
        <end position="106"/>
    </location>
</feature>
<dbReference type="GO" id="GO:0005829">
    <property type="term" value="C:cytosol"/>
    <property type="evidence" value="ECO:0007669"/>
    <property type="project" value="TreeGrafter"/>
</dbReference>
<name>A0A5B1BSH2_MYCSI</name>
<accession>A0A5B1BSH2</accession>
<feature type="domain" description="HipA-like C-terminal" evidence="5">
    <location>
        <begin position="151"/>
        <end position="385"/>
    </location>
</feature>
<evidence type="ECO:0000313" key="8">
    <source>
        <dbReference type="Proteomes" id="UP000324701"/>
    </source>
</evidence>
<proteinExistence type="inferred from homology"/>
<keyword evidence="8" id="KW-1185">Reference proteome</keyword>
<dbReference type="InterPro" id="IPR017508">
    <property type="entry name" value="HipA_N1"/>
</dbReference>
<dbReference type="PANTHER" id="PTHR37419">
    <property type="entry name" value="SERINE/THREONINE-PROTEIN KINASE TOXIN HIPA"/>
    <property type="match status" value="1"/>
</dbReference>
<dbReference type="OrthoDB" id="3182374at2"/>
<dbReference type="GO" id="GO:0004674">
    <property type="term" value="F:protein serine/threonine kinase activity"/>
    <property type="evidence" value="ECO:0007669"/>
    <property type="project" value="TreeGrafter"/>
</dbReference>
<feature type="compositionally biased region" description="Basic residues" evidence="4">
    <location>
        <begin position="459"/>
        <end position="474"/>
    </location>
</feature>
<evidence type="ECO:0000256" key="2">
    <source>
        <dbReference type="ARBA" id="ARBA00022679"/>
    </source>
</evidence>
<dbReference type="InterPro" id="IPR012893">
    <property type="entry name" value="HipA-like_C"/>
</dbReference>
<dbReference type="Proteomes" id="UP000324701">
    <property type="component" value="Unassembled WGS sequence"/>
</dbReference>
<dbReference type="AlphaFoldDB" id="A0A5B1BSH2"/>
<dbReference type="Pfam" id="PF13657">
    <property type="entry name" value="Couple_hipA"/>
    <property type="match status" value="1"/>
</dbReference>
<dbReference type="NCBIfam" id="TIGR03071">
    <property type="entry name" value="couple_hipA"/>
    <property type="match status" value="1"/>
</dbReference>